<name>A0A7D5HHT1_9PSED</name>
<evidence type="ECO:0000259" key="9">
    <source>
        <dbReference type="Pfam" id="PF13231"/>
    </source>
</evidence>
<proteinExistence type="predicted"/>
<feature type="domain" description="Glycosyltransferase RgtA/B/C/D-like" evidence="9">
    <location>
        <begin position="61"/>
        <end position="223"/>
    </location>
</feature>
<keyword evidence="3" id="KW-0328">Glycosyltransferase</keyword>
<dbReference type="InterPro" id="IPR038731">
    <property type="entry name" value="RgtA/B/C-like"/>
</dbReference>
<dbReference type="KEGG" id="pez:HWQ56_18115"/>
<feature type="transmembrane region" description="Helical" evidence="8">
    <location>
        <begin position="135"/>
        <end position="152"/>
    </location>
</feature>
<feature type="transmembrane region" description="Helical" evidence="8">
    <location>
        <begin position="81"/>
        <end position="102"/>
    </location>
</feature>
<dbReference type="InterPro" id="IPR050297">
    <property type="entry name" value="LipidA_mod_glycosyltrf_83"/>
</dbReference>
<keyword evidence="11" id="KW-1185">Reference proteome</keyword>
<evidence type="ECO:0000256" key="5">
    <source>
        <dbReference type="ARBA" id="ARBA00022692"/>
    </source>
</evidence>
<keyword evidence="4 10" id="KW-0808">Transferase</keyword>
<sequence>MKSIRCFALLLLITALLFFAGLGNHPLQGSTEPRVGGIAMEMYLHRDWVTPRLNGEPFLEKPPLSLWLDSAAMTVFGPSAWAVRLASALAGLFSVLLLFITLRRLDRPMAVATAAALMLATSASFWSNVRQVGEDSLLSLGVSLALLGFYLASRQRSAASALMFITGIAVATLSKGVLGLALPGVVIFAWLLAETLRDRRLAPGRWLWPAGLTLVGLVPLSVWLALLYQQGGAQALNDVLWANSVGRFNGSFSEAGHFEPFHYYLGKLPEAFLPWNLLVYLGLWHFRKQWRVQPHLMFFSLWLLAQFALLTLASSKRMVYLMALAPPAAVIAAEYANVLLARWQGWRAAATGLMAVVVLAYLAAVWVIPQADQAESFLPLTERIRALQAQGHTVALATPSERLAGAGVFYSRSLLPALPTEEALTHFLAQQEGNVAVMERQDEPGNGLVVMEKLAVGTRVYYFLQGRVGTDRSRQH</sequence>
<keyword evidence="7 8" id="KW-0472">Membrane</keyword>
<feature type="transmembrane region" description="Helical" evidence="8">
    <location>
        <begin position="319"/>
        <end position="341"/>
    </location>
</feature>
<dbReference type="RefSeq" id="WP_176571369.1">
    <property type="nucleotide sequence ID" value="NZ_CP056030.1"/>
</dbReference>
<gene>
    <name evidence="10" type="ORF">HWQ56_18115</name>
</gene>
<feature type="transmembrane region" description="Helical" evidence="8">
    <location>
        <begin position="164"/>
        <end position="191"/>
    </location>
</feature>
<evidence type="ECO:0000256" key="2">
    <source>
        <dbReference type="ARBA" id="ARBA00022475"/>
    </source>
</evidence>
<dbReference type="GO" id="GO:0016763">
    <property type="term" value="F:pentosyltransferase activity"/>
    <property type="evidence" value="ECO:0007669"/>
    <property type="project" value="TreeGrafter"/>
</dbReference>
<dbReference type="EMBL" id="CP056030">
    <property type="protein sequence ID" value="QKZ05606.1"/>
    <property type="molecule type" value="Genomic_DNA"/>
</dbReference>
<dbReference type="GO" id="GO:0005886">
    <property type="term" value="C:plasma membrane"/>
    <property type="evidence" value="ECO:0007669"/>
    <property type="project" value="UniProtKB-SubCell"/>
</dbReference>
<keyword evidence="5 8" id="KW-0812">Transmembrane</keyword>
<dbReference type="PANTHER" id="PTHR33908:SF3">
    <property type="entry name" value="UNDECAPRENYL PHOSPHATE-ALPHA-4-AMINO-4-DEOXY-L-ARABINOSE ARABINOSYL TRANSFERASE"/>
    <property type="match status" value="1"/>
</dbReference>
<accession>A0A7D5HHT1</accession>
<dbReference type="GO" id="GO:0009103">
    <property type="term" value="P:lipopolysaccharide biosynthetic process"/>
    <property type="evidence" value="ECO:0007669"/>
    <property type="project" value="UniProtKB-ARBA"/>
</dbReference>
<evidence type="ECO:0000313" key="11">
    <source>
        <dbReference type="Proteomes" id="UP000509568"/>
    </source>
</evidence>
<comment type="subcellular location">
    <subcellularLocation>
        <location evidence="1">Cell membrane</location>
        <topology evidence="1">Multi-pass membrane protein</topology>
    </subcellularLocation>
</comment>
<feature type="transmembrane region" description="Helical" evidence="8">
    <location>
        <begin position="206"/>
        <end position="228"/>
    </location>
</feature>
<dbReference type="PANTHER" id="PTHR33908">
    <property type="entry name" value="MANNOSYLTRANSFERASE YKCB-RELATED"/>
    <property type="match status" value="1"/>
</dbReference>
<evidence type="ECO:0000256" key="1">
    <source>
        <dbReference type="ARBA" id="ARBA00004651"/>
    </source>
</evidence>
<dbReference type="AlphaFoldDB" id="A0A7D5HHT1"/>
<evidence type="ECO:0000256" key="6">
    <source>
        <dbReference type="ARBA" id="ARBA00022989"/>
    </source>
</evidence>
<evidence type="ECO:0000256" key="8">
    <source>
        <dbReference type="SAM" id="Phobius"/>
    </source>
</evidence>
<evidence type="ECO:0000313" key="10">
    <source>
        <dbReference type="EMBL" id="QKZ05606.1"/>
    </source>
</evidence>
<keyword evidence="6 8" id="KW-1133">Transmembrane helix</keyword>
<feature type="transmembrane region" description="Helical" evidence="8">
    <location>
        <begin position="296"/>
        <end position="313"/>
    </location>
</feature>
<keyword evidence="2" id="KW-1003">Cell membrane</keyword>
<evidence type="ECO:0000256" key="4">
    <source>
        <dbReference type="ARBA" id="ARBA00022679"/>
    </source>
</evidence>
<feature type="transmembrane region" description="Helical" evidence="8">
    <location>
        <begin position="348"/>
        <end position="368"/>
    </location>
</feature>
<dbReference type="Proteomes" id="UP000509568">
    <property type="component" value="Chromosome"/>
</dbReference>
<evidence type="ECO:0000256" key="3">
    <source>
        <dbReference type="ARBA" id="ARBA00022676"/>
    </source>
</evidence>
<feature type="transmembrane region" description="Helical" evidence="8">
    <location>
        <begin position="109"/>
        <end position="129"/>
    </location>
</feature>
<reference evidence="10 11" key="1">
    <citation type="submission" date="2020-06" db="EMBL/GenBank/DDBJ databases">
        <title>Pseudomonas eucalypticola sp. nov., an endophyte of Eucalyptus dunnii leaves with biocontrol ability of eucalyptus leaf blight.</title>
        <authorList>
            <person name="Liu Y."/>
            <person name="Song Z."/>
            <person name="Zeng H."/>
            <person name="Lu M."/>
            <person name="Wang X."/>
            <person name="Lian X."/>
            <person name="Zhang Q."/>
        </authorList>
    </citation>
    <scope>NUCLEOTIDE SEQUENCE [LARGE SCALE GENOMIC DNA]</scope>
    <source>
        <strain evidence="10 11">NP-1</strain>
    </source>
</reference>
<dbReference type="GO" id="GO:0010041">
    <property type="term" value="P:response to iron(III) ion"/>
    <property type="evidence" value="ECO:0007669"/>
    <property type="project" value="TreeGrafter"/>
</dbReference>
<organism evidence="10 11">
    <name type="scientific">Pseudomonas eucalypticola</name>
    <dbReference type="NCBI Taxonomy" id="2599595"/>
    <lineage>
        <taxon>Bacteria</taxon>
        <taxon>Pseudomonadati</taxon>
        <taxon>Pseudomonadota</taxon>
        <taxon>Gammaproteobacteria</taxon>
        <taxon>Pseudomonadales</taxon>
        <taxon>Pseudomonadaceae</taxon>
        <taxon>Pseudomonas</taxon>
    </lineage>
</organism>
<dbReference type="Pfam" id="PF13231">
    <property type="entry name" value="PMT_2"/>
    <property type="match status" value="1"/>
</dbReference>
<protein>
    <submittedName>
        <fullName evidence="10">Glycosyltransferase family 39 protein</fullName>
    </submittedName>
</protein>
<evidence type="ECO:0000256" key="7">
    <source>
        <dbReference type="ARBA" id="ARBA00023136"/>
    </source>
</evidence>